<reference evidence="2 4" key="1">
    <citation type="submission" date="2016-04" db="EMBL/GenBank/DDBJ databases">
        <title>Complete genome sequencing and analysis of CBMB27, Methylobacterium phyllosphaerae isolated from leaf tissues of rice (Oryza sativa L.).</title>
        <authorList>
            <person name="Lee Y."/>
            <person name="Hwangbo K."/>
            <person name="Chung H."/>
            <person name="Yoo J."/>
            <person name="Kim K.Y."/>
            <person name="Sa T.M."/>
            <person name="Um Y."/>
            <person name="Madhaiyan M."/>
        </authorList>
    </citation>
    <scope>NUCLEOTIDE SEQUENCE [LARGE SCALE GENOMIC DNA]</scope>
    <source>
        <strain evidence="2 4">CBMB27</strain>
    </source>
</reference>
<dbReference type="Proteomes" id="UP000199140">
    <property type="component" value="Unassembled WGS sequence"/>
</dbReference>
<accession>A0AAE8HSH1</accession>
<name>A0AAE8HSH1_9HYPH</name>
<feature type="domain" description="Putative tail fiber protein gp53-like C-terminal" evidence="1">
    <location>
        <begin position="510"/>
        <end position="594"/>
    </location>
</feature>
<reference evidence="3 5" key="2">
    <citation type="submission" date="2016-10" db="EMBL/GenBank/DDBJ databases">
        <authorList>
            <person name="Varghese N."/>
            <person name="Submissions S."/>
        </authorList>
    </citation>
    <scope>NUCLEOTIDE SEQUENCE [LARGE SCALE GENOMIC DNA]</scope>
    <source>
        <strain evidence="3 5">CBMB27</strain>
    </source>
</reference>
<evidence type="ECO:0000313" key="5">
    <source>
        <dbReference type="Proteomes" id="UP000199140"/>
    </source>
</evidence>
<evidence type="ECO:0000259" key="1">
    <source>
        <dbReference type="Pfam" id="PF21882"/>
    </source>
</evidence>
<keyword evidence="4" id="KW-1185">Reference proteome</keyword>
<dbReference type="AlphaFoldDB" id="A0AAE8HSH1"/>
<dbReference type="EMBL" id="CP015367">
    <property type="protein sequence ID" value="APT31934.1"/>
    <property type="molecule type" value="Genomic_DNA"/>
</dbReference>
<proteinExistence type="predicted"/>
<sequence length="594" mass="59700">MSVPPPPAPVSINLGFAPDDGNGAGVRLVFEALLSALNARDAYAAALAQAIVDAATLAAGKATSSDLAGKLDATDAATGLSGAVRRIAGKTGADLSLDDIGAVKAARTIAPGAGMAGGGDLSADRTLGLAPAPAYTLKANLLASTASPADVGLSAMIDAVFGNNRGALLRRGASGWGLLPLGASGTVVQSDGTDVMFGAVSPGTGALRYDAVQGLTAAQRKTGRANLGISWGTGYLANAVTLTASNAGCEYLVSASAVITLPDISTLADGDFYLLVGWDGGGASATIQVPSGSTTKIDLNGVQVSSMLLRSGGQTARLSVWQGAWLVSAYAAPFGTTVSAVEAQSFTAAQRMQAKSNLGALGAGQVSSAANATVNVTAAQMGSEFYSYGGSQIFNLPALSAIKAGDIVAFTNLAPAGYPPSTVNVNGSDTLVLMGTMSSVKVYPGQTLILHAWASEWNVLQYSMPFFSGVNVDLAQSLSAGQQAQARTNIGAGTASIVASSGNAAAGYRKWSDGFIEQWFLSSVNGDATLTFPIAFASACRYVGGTPVTPYNGNALTVQTGSITTNNFSTGARQISSGAVATINIPVYFYACGY</sequence>
<gene>
    <name evidence="2" type="ORF">MCBMB27_02643</name>
    <name evidence="3" type="ORF">SAMN05192567_11224</name>
</gene>
<dbReference type="EMBL" id="FOPK01000012">
    <property type="protein sequence ID" value="SFH01297.1"/>
    <property type="molecule type" value="Genomic_DNA"/>
</dbReference>
<dbReference type="InterPro" id="IPR054075">
    <property type="entry name" value="Gp53-like_C"/>
</dbReference>
<protein>
    <recommendedName>
        <fullName evidence="1">Putative tail fiber protein gp53-like C-terminal domain-containing protein</fullName>
    </recommendedName>
</protein>
<evidence type="ECO:0000313" key="3">
    <source>
        <dbReference type="EMBL" id="SFH01297.1"/>
    </source>
</evidence>
<dbReference type="Proteomes" id="UP000185487">
    <property type="component" value="Chromosome"/>
</dbReference>
<dbReference type="KEGG" id="mphy:MCBMB27_02643"/>
<organism evidence="3 5">
    <name type="scientific">Methylobacterium phyllosphaerae</name>
    <dbReference type="NCBI Taxonomy" id="418223"/>
    <lineage>
        <taxon>Bacteria</taxon>
        <taxon>Pseudomonadati</taxon>
        <taxon>Pseudomonadota</taxon>
        <taxon>Alphaproteobacteria</taxon>
        <taxon>Hyphomicrobiales</taxon>
        <taxon>Methylobacteriaceae</taxon>
        <taxon>Methylobacterium</taxon>
    </lineage>
</organism>
<dbReference type="RefSeq" id="WP_075380581.1">
    <property type="nucleotide sequence ID" value="NZ_CP015367.1"/>
</dbReference>
<evidence type="ECO:0000313" key="2">
    <source>
        <dbReference type="EMBL" id="APT31934.1"/>
    </source>
</evidence>
<dbReference type="Pfam" id="PF21882">
    <property type="entry name" value="Gp53-like_C"/>
    <property type="match status" value="1"/>
</dbReference>
<evidence type="ECO:0000313" key="4">
    <source>
        <dbReference type="Proteomes" id="UP000185487"/>
    </source>
</evidence>
<dbReference type="Gene3D" id="2.60.40.3940">
    <property type="match status" value="1"/>
</dbReference>